<evidence type="ECO:0000256" key="1">
    <source>
        <dbReference type="ARBA" id="ARBA00010688"/>
    </source>
</evidence>
<dbReference type="PANTHER" id="PTHR43320">
    <property type="entry name" value="SUGAR KINASE"/>
    <property type="match status" value="1"/>
</dbReference>
<dbReference type="InterPro" id="IPR052700">
    <property type="entry name" value="Carb_kinase_PfkB-like"/>
</dbReference>
<proteinExistence type="inferred from homology"/>
<dbReference type="RefSeq" id="WP_126807940.1">
    <property type="nucleotide sequence ID" value="NZ_NGKA01000005.1"/>
</dbReference>
<comment type="similarity">
    <text evidence="1">Belongs to the carbohydrate kinase PfkB family.</text>
</comment>
<dbReference type="SUPFAM" id="SSF53613">
    <property type="entry name" value="Ribokinase-like"/>
    <property type="match status" value="1"/>
</dbReference>
<dbReference type="OrthoDB" id="9813569at2"/>
<sequence length="328" mass="36012">MKILAFGEIMMRMNPSEYKKISQTDQMNFSFTGSGLNVLSGLAQSGHETTTLTVLPDNNLGRAAAGSIRKLGVSDHNIIFDGNHMGIYILEMGFGSRPSEVTYLNRSMSSFNNFVLEEQVLKQALTGVDIVHVCGIALSTSTVSRVNALNLAKLAAEKGIKVCFDFNFRSSLNEKTDLSDLVKAYQQILQSASIAFGSLRDLTDLLKITGEGEEQIVAAFMKTYAIDIFAGTYRKERKNEKILQGFMYSDGEKVVSEEVVYEVLDRIGGGDAYVSGILMGLGEEWSESLTVNFATNYAALAHTTMGDSPVLSKELVLNHMEHKVDVIR</sequence>
<dbReference type="Pfam" id="PF00294">
    <property type="entry name" value="PfkB"/>
    <property type="match status" value="1"/>
</dbReference>
<dbReference type="PANTHER" id="PTHR43320:SF2">
    <property type="entry name" value="2-DEHYDRO-3-DEOXYGLUCONOKINASE_2-DEHYDRO-3-DEOXYGALACTONOKINASE"/>
    <property type="match status" value="1"/>
</dbReference>
<dbReference type="Proteomes" id="UP000287605">
    <property type="component" value="Unassembled WGS sequence"/>
</dbReference>
<organism evidence="5 6">
    <name type="scientific">Vagococcus elongatus</name>
    <dbReference type="NCBI Taxonomy" id="180344"/>
    <lineage>
        <taxon>Bacteria</taxon>
        <taxon>Bacillati</taxon>
        <taxon>Bacillota</taxon>
        <taxon>Bacilli</taxon>
        <taxon>Lactobacillales</taxon>
        <taxon>Enterococcaceae</taxon>
        <taxon>Vagococcus</taxon>
    </lineage>
</organism>
<gene>
    <name evidence="5" type="ORF">CBF29_04810</name>
</gene>
<comment type="caution">
    <text evidence="5">The sequence shown here is derived from an EMBL/GenBank/DDBJ whole genome shotgun (WGS) entry which is preliminary data.</text>
</comment>
<dbReference type="AlphaFoldDB" id="A0A430AZQ9"/>
<evidence type="ECO:0000313" key="6">
    <source>
        <dbReference type="Proteomes" id="UP000287605"/>
    </source>
</evidence>
<keyword evidence="2" id="KW-0808">Transferase</keyword>
<evidence type="ECO:0000259" key="4">
    <source>
        <dbReference type="Pfam" id="PF00294"/>
    </source>
</evidence>
<evidence type="ECO:0000256" key="3">
    <source>
        <dbReference type="ARBA" id="ARBA00022777"/>
    </source>
</evidence>
<keyword evidence="6" id="KW-1185">Reference proteome</keyword>
<keyword evidence="3" id="KW-0418">Kinase</keyword>
<feature type="domain" description="Carbohydrate kinase PfkB" evidence="4">
    <location>
        <begin position="2"/>
        <end position="309"/>
    </location>
</feature>
<dbReference type="Gene3D" id="3.40.1190.20">
    <property type="match status" value="1"/>
</dbReference>
<dbReference type="EMBL" id="NGKA01000005">
    <property type="protein sequence ID" value="RSU13577.1"/>
    <property type="molecule type" value="Genomic_DNA"/>
</dbReference>
<evidence type="ECO:0000313" key="5">
    <source>
        <dbReference type="EMBL" id="RSU13577.1"/>
    </source>
</evidence>
<name>A0A430AZQ9_9ENTE</name>
<protein>
    <recommendedName>
        <fullName evidence="4">Carbohydrate kinase PfkB domain-containing protein</fullName>
    </recommendedName>
</protein>
<dbReference type="InterPro" id="IPR011611">
    <property type="entry name" value="PfkB_dom"/>
</dbReference>
<accession>A0A430AZQ9</accession>
<dbReference type="CDD" id="cd01166">
    <property type="entry name" value="KdgK"/>
    <property type="match status" value="1"/>
</dbReference>
<evidence type="ECO:0000256" key="2">
    <source>
        <dbReference type="ARBA" id="ARBA00022679"/>
    </source>
</evidence>
<dbReference type="InterPro" id="IPR029056">
    <property type="entry name" value="Ribokinase-like"/>
</dbReference>
<dbReference type="GO" id="GO:0016301">
    <property type="term" value="F:kinase activity"/>
    <property type="evidence" value="ECO:0007669"/>
    <property type="project" value="UniProtKB-KW"/>
</dbReference>
<reference evidence="5 6" key="1">
    <citation type="submission" date="2017-05" db="EMBL/GenBank/DDBJ databases">
        <title>Vagococcus spp. assemblies.</title>
        <authorList>
            <person name="Gulvik C.A."/>
        </authorList>
    </citation>
    <scope>NUCLEOTIDE SEQUENCE [LARGE SCALE GENOMIC DNA]</scope>
    <source>
        <strain evidence="5 6">CCUG 51432</strain>
    </source>
</reference>